<sequence>MKKKSEIHPDNNTEKKIAAEKLTEIVSVKIIGFKKGQVICKTETDHILLIKEPQAAKKDRIFAETMLDLLKNGLWIPVNKKLKQFLQYDWLDERASFAL</sequence>
<name>A0A0R1UZP1_9LACO</name>
<evidence type="ECO:0000313" key="2">
    <source>
        <dbReference type="Proteomes" id="UP000051166"/>
    </source>
</evidence>
<proteinExistence type="predicted"/>
<accession>A0A0R1UZP1</accession>
<gene>
    <name evidence="1" type="ORF">FD50_GL000630</name>
</gene>
<dbReference type="RefSeq" id="WP_228888104.1">
    <property type="nucleotide sequence ID" value="NZ_AZFQ01000036.1"/>
</dbReference>
<organism evidence="1 2">
    <name type="scientific">Liquorilactobacillus satsumensis DSM 16230 = JCM 12392</name>
    <dbReference type="NCBI Taxonomy" id="1423801"/>
    <lineage>
        <taxon>Bacteria</taxon>
        <taxon>Bacillati</taxon>
        <taxon>Bacillota</taxon>
        <taxon>Bacilli</taxon>
        <taxon>Lactobacillales</taxon>
        <taxon>Lactobacillaceae</taxon>
        <taxon>Liquorilactobacillus</taxon>
    </lineage>
</organism>
<evidence type="ECO:0000313" key="1">
    <source>
        <dbReference type="EMBL" id="KRL98817.1"/>
    </source>
</evidence>
<keyword evidence="2" id="KW-1185">Reference proteome</keyword>
<comment type="caution">
    <text evidence="1">The sequence shown here is derived from an EMBL/GenBank/DDBJ whole genome shotgun (WGS) entry which is preliminary data.</text>
</comment>
<protein>
    <submittedName>
        <fullName evidence="1">Uncharacterized protein</fullName>
    </submittedName>
</protein>
<reference evidence="1 2" key="1">
    <citation type="journal article" date="2015" name="Genome Announc.">
        <title>Expanding the biotechnology potential of lactobacilli through comparative genomics of 213 strains and associated genera.</title>
        <authorList>
            <person name="Sun Z."/>
            <person name="Harris H.M."/>
            <person name="McCann A."/>
            <person name="Guo C."/>
            <person name="Argimon S."/>
            <person name="Zhang W."/>
            <person name="Yang X."/>
            <person name="Jeffery I.B."/>
            <person name="Cooney J.C."/>
            <person name="Kagawa T.F."/>
            <person name="Liu W."/>
            <person name="Song Y."/>
            <person name="Salvetti E."/>
            <person name="Wrobel A."/>
            <person name="Rasinkangas P."/>
            <person name="Parkhill J."/>
            <person name="Rea M.C."/>
            <person name="O'Sullivan O."/>
            <person name="Ritari J."/>
            <person name="Douillard F.P."/>
            <person name="Paul Ross R."/>
            <person name="Yang R."/>
            <person name="Briner A.E."/>
            <person name="Felis G.E."/>
            <person name="de Vos W.M."/>
            <person name="Barrangou R."/>
            <person name="Klaenhammer T.R."/>
            <person name="Caufield P.W."/>
            <person name="Cui Y."/>
            <person name="Zhang H."/>
            <person name="O'Toole P.W."/>
        </authorList>
    </citation>
    <scope>NUCLEOTIDE SEQUENCE [LARGE SCALE GENOMIC DNA]</scope>
    <source>
        <strain evidence="1 2">DSM 16230</strain>
    </source>
</reference>
<dbReference type="GeneID" id="98308055"/>
<dbReference type="PATRIC" id="fig|1423801.4.peg.639"/>
<dbReference type="AlphaFoldDB" id="A0A0R1UZP1"/>
<dbReference type="EMBL" id="AZFQ01000036">
    <property type="protein sequence ID" value="KRL98817.1"/>
    <property type="molecule type" value="Genomic_DNA"/>
</dbReference>
<dbReference type="Proteomes" id="UP000051166">
    <property type="component" value="Unassembled WGS sequence"/>
</dbReference>